<dbReference type="RefSeq" id="WP_109279456.1">
    <property type="nucleotide sequence ID" value="NZ_JBFAUK010000002.1"/>
</dbReference>
<evidence type="ECO:0000313" key="6">
    <source>
        <dbReference type="Proteomes" id="UP001552594"/>
    </source>
</evidence>
<dbReference type="Proteomes" id="UP001552594">
    <property type="component" value="Unassembled WGS sequence"/>
</dbReference>
<keyword evidence="1" id="KW-0805">Transcription regulation</keyword>
<dbReference type="PRINTS" id="PR00033">
    <property type="entry name" value="HTHASNC"/>
</dbReference>
<comment type="caution">
    <text evidence="5">The sequence shown here is derived from an EMBL/GenBank/DDBJ whole genome shotgun (WGS) entry which is preliminary data.</text>
</comment>
<dbReference type="PROSITE" id="PS00519">
    <property type="entry name" value="HTH_ASNC_1"/>
    <property type="match status" value="1"/>
</dbReference>
<dbReference type="EMBL" id="JBFAUK010000002">
    <property type="protein sequence ID" value="MEV5505675.1"/>
    <property type="molecule type" value="Genomic_DNA"/>
</dbReference>
<gene>
    <name evidence="5" type="ORF">AB0L16_04240</name>
</gene>
<feature type="domain" description="HTH asnC-type" evidence="4">
    <location>
        <begin position="6"/>
        <end position="66"/>
    </location>
</feature>
<evidence type="ECO:0000259" key="4">
    <source>
        <dbReference type="PROSITE" id="PS50956"/>
    </source>
</evidence>
<dbReference type="Gene3D" id="3.30.70.920">
    <property type="match status" value="1"/>
</dbReference>
<sequence>METVTLDELDRALVHALHIDGRAPFNRIAIALEVSESTVARRYRRLRTAGVLRVTASVNLGPLGYVPWTIRLRCTPDASGAIATALARRNDTFWVHLLSGGTEISCGTQTLRGGEGGEGLLLQKLSRTSRVNSVTAHSLLQSFTDPGSWSGFACLGEEQQRLLRPRPPAPDERRTALDEGDRALLELLSLDGRTGHAELAADTGLSESTVRRRLERLRHLGVLSFQVDLPMAALGYHAEARLWLSVKPSALVSVARTLAGHREVSFVAITTGPTNVMASVVCRDTGDLYRYLTERVAALDEVHTVETATVDRTVKRTGTLLPFGA</sequence>
<dbReference type="Pfam" id="PF13404">
    <property type="entry name" value="HTH_AsnC-type"/>
    <property type="match status" value="2"/>
</dbReference>
<proteinExistence type="predicted"/>
<reference evidence="5 6" key="1">
    <citation type="submission" date="2024-06" db="EMBL/GenBank/DDBJ databases">
        <title>The Natural Products Discovery Center: Release of the First 8490 Sequenced Strains for Exploring Actinobacteria Biosynthetic Diversity.</title>
        <authorList>
            <person name="Kalkreuter E."/>
            <person name="Kautsar S.A."/>
            <person name="Yang D."/>
            <person name="Bader C.D."/>
            <person name="Teijaro C.N."/>
            <person name="Fluegel L."/>
            <person name="Davis C.M."/>
            <person name="Simpson J.R."/>
            <person name="Lauterbach L."/>
            <person name="Steele A.D."/>
            <person name="Gui C."/>
            <person name="Meng S."/>
            <person name="Li G."/>
            <person name="Viehrig K."/>
            <person name="Ye F."/>
            <person name="Su P."/>
            <person name="Kiefer A.F."/>
            <person name="Nichols A."/>
            <person name="Cepeda A.J."/>
            <person name="Yan W."/>
            <person name="Fan B."/>
            <person name="Jiang Y."/>
            <person name="Adhikari A."/>
            <person name="Zheng C.-J."/>
            <person name="Schuster L."/>
            <person name="Cowan T.M."/>
            <person name="Smanski M.J."/>
            <person name="Chevrette M.G."/>
            <person name="De Carvalho L.P.S."/>
            <person name="Shen B."/>
        </authorList>
    </citation>
    <scope>NUCLEOTIDE SEQUENCE [LARGE SCALE GENOMIC DNA]</scope>
    <source>
        <strain evidence="5 6">NPDC052347</strain>
    </source>
</reference>
<dbReference type="InterPro" id="IPR036390">
    <property type="entry name" value="WH_DNA-bd_sf"/>
</dbReference>
<keyword evidence="3" id="KW-0804">Transcription</keyword>
<feature type="domain" description="HTH asnC-type" evidence="4">
    <location>
        <begin position="177"/>
        <end position="237"/>
    </location>
</feature>
<evidence type="ECO:0000256" key="2">
    <source>
        <dbReference type="ARBA" id="ARBA00023125"/>
    </source>
</evidence>
<evidence type="ECO:0000256" key="3">
    <source>
        <dbReference type="ARBA" id="ARBA00023163"/>
    </source>
</evidence>
<dbReference type="Gene3D" id="1.10.10.10">
    <property type="entry name" value="Winged helix-like DNA-binding domain superfamily/Winged helix DNA-binding domain"/>
    <property type="match status" value="2"/>
</dbReference>
<organism evidence="5 6">
    <name type="scientific">Streptomyces orinoci</name>
    <name type="common">Streptoverticillium orinoci</name>
    <dbReference type="NCBI Taxonomy" id="67339"/>
    <lineage>
        <taxon>Bacteria</taxon>
        <taxon>Bacillati</taxon>
        <taxon>Actinomycetota</taxon>
        <taxon>Actinomycetes</taxon>
        <taxon>Kitasatosporales</taxon>
        <taxon>Streptomycetaceae</taxon>
        <taxon>Streptomyces</taxon>
    </lineage>
</organism>
<dbReference type="PROSITE" id="PS50956">
    <property type="entry name" value="HTH_ASNC_2"/>
    <property type="match status" value="2"/>
</dbReference>
<protein>
    <submittedName>
        <fullName evidence="5">Lrp/AsnC family transcriptional regulator</fullName>
    </submittedName>
</protein>
<dbReference type="PANTHER" id="PTHR30154:SF34">
    <property type="entry name" value="TRANSCRIPTIONAL REGULATOR AZLB"/>
    <property type="match status" value="1"/>
</dbReference>
<dbReference type="InterPro" id="IPR000485">
    <property type="entry name" value="AsnC-type_HTH_dom"/>
</dbReference>
<dbReference type="InterPro" id="IPR036388">
    <property type="entry name" value="WH-like_DNA-bd_sf"/>
</dbReference>
<dbReference type="Pfam" id="PF01037">
    <property type="entry name" value="AsnC_trans_reg"/>
    <property type="match status" value="1"/>
</dbReference>
<name>A0ABV3JVL8_STRON</name>
<dbReference type="InterPro" id="IPR011008">
    <property type="entry name" value="Dimeric_a/b-barrel"/>
</dbReference>
<dbReference type="InterPro" id="IPR019887">
    <property type="entry name" value="Tscrpt_reg_AsnC/Lrp_C"/>
</dbReference>
<evidence type="ECO:0000256" key="1">
    <source>
        <dbReference type="ARBA" id="ARBA00023015"/>
    </source>
</evidence>
<evidence type="ECO:0000313" key="5">
    <source>
        <dbReference type="EMBL" id="MEV5505675.1"/>
    </source>
</evidence>
<dbReference type="SUPFAM" id="SSF54909">
    <property type="entry name" value="Dimeric alpha+beta barrel"/>
    <property type="match status" value="1"/>
</dbReference>
<dbReference type="PANTHER" id="PTHR30154">
    <property type="entry name" value="LEUCINE-RESPONSIVE REGULATORY PROTEIN"/>
    <property type="match status" value="1"/>
</dbReference>
<dbReference type="SMART" id="SM00344">
    <property type="entry name" value="HTH_ASNC"/>
    <property type="match status" value="2"/>
</dbReference>
<dbReference type="InterPro" id="IPR019888">
    <property type="entry name" value="Tscrpt_reg_AsnC-like"/>
</dbReference>
<dbReference type="InterPro" id="IPR019885">
    <property type="entry name" value="Tscrpt_reg_HTH_AsnC-type_CS"/>
</dbReference>
<keyword evidence="6" id="KW-1185">Reference proteome</keyword>
<accession>A0ABV3JVL8</accession>
<dbReference type="SUPFAM" id="SSF46785">
    <property type="entry name" value="Winged helix' DNA-binding domain"/>
    <property type="match status" value="2"/>
</dbReference>
<keyword evidence="2" id="KW-0238">DNA-binding</keyword>